<evidence type="ECO:0000256" key="8">
    <source>
        <dbReference type="ARBA" id="ARBA00023136"/>
    </source>
</evidence>
<reference evidence="22" key="1">
    <citation type="submission" date="2025-08" db="UniProtKB">
        <authorList>
            <consortium name="Ensembl"/>
        </authorList>
    </citation>
    <scope>IDENTIFICATION</scope>
</reference>
<reference evidence="22" key="2">
    <citation type="submission" date="2025-09" db="UniProtKB">
        <authorList>
            <consortium name="Ensembl"/>
        </authorList>
    </citation>
    <scope>IDENTIFICATION</scope>
</reference>
<protein>
    <recommendedName>
        <fullName evidence="2">Adrenocorticotropic hormone receptor</fullName>
    </recommendedName>
    <alternativeName>
        <fullName evidence="16">Adrenocorticotropin receptor</fullName>
    </alternativeName>
    <alternativeName>
        <fullName evidence="15">Melanocortin receptor 2</fullName>
    </alternativeName>
</protein>
<dbReference type="GO" id="GO:0005886">
    <property type="term" value="C:plasma membrane"/>
    <property type="evidence" value="ECO:0007669"/>
    <property type="project" value="UniProtKB-SubCell"/>
</dbReference>
<evidence type="ECO:0000256" key="9">
    <source>
        <dbReference type="ARBA" id="ARBA00023139"/>
    </source>
</evidence>
<dbReference type="PROSITE" id="PS00237">
    <property type="entry name" value="G_PROTEIN_RECEP_F1_1"/>
    <property type="match status" value="1"/>
</dbReference>
<dbReference type="Ensembl" id="ENSLLET00000048200.1">
    <property type="protein sequence ID" value="ENSLLEP00000046361.1"/>
    <property type="gene ID" value="ENSLLEG00000029397.1"/>
</dbReference>
<dbReference type="PRINTS" id="PR00534">
    <property type="entry name" value="MCRFAMILY"/>
</dbReference>
<dbReference type="GO" id="GO:0004978">
    <property type="term" value="F:corticotropin receptor activity"/>
    <property type="evidence" value="ECO:0007669"/>
    <property type="project" value="InterPro"/>
</dbReference>
<feature type="transmembrane region" description="Helical" evidence="20">
    <location>
        <begin position="261"/>
        <end position="283"/>
    </location>
</feature>
<keyword evidence="9" id="KW-0564">Palmitate</keyword>
<keyword evidence="13 19" id="KW-0807">Transducer</keyword>
<dbReference type="InterPro" id="IPR001671">
    <property type="entry name" value="Melcrt_ACTH_rcpt"/>
</dbReference>
<feature type="transmembrane region" description="Helical" evidence="20">
    <location>
        <begin position="144"/>
        <end position="164"/>
    </location>
</feature>
<feature type="transmembrane region" description="Helical" evidence="20">
    <location>
        <begin position="170"/>
        <end position="197"/>
    </location>
</feature>
<dbReference type="Proteomes" id="UP000694569">
    <property type="component" value="Unplaced"/>
</dbReference>
<evidence type="ECO:0000256" key="18">
    <source>
        <dbReference type="ARBA" id="ARBA00065360"/>
    </source>
</evidence>
<evidence type="ECO:0000256" key="17">
    <source>
        <dbReference type="ARBA" id="ARBA00058340"/>
    </source>
</evidence>
<dbReference type="Pfam" id="PF00001">
    <property type="entry name" value="7tm_1"/>
    <property type="match status" value="1"/>
</dbReference>
<keyword evidence="12" id="KW-0325">Glycoprotein</keyword>
<feature type="transmembrane region" description="Helical" evidence="20">
    <location>
        <begin position="226"/>
        <end position="249"/>
    </location>
</feature>
<evidence type="ECO:0000256" key="14">
    <source>
        <dbReference type="ARBA" id="ARBA00023288"/>
    </source>
</evidence>
<dbReference type="InterPro" id="IPR000276">
    <property type="entry name" value="GPCR_Rhodpsn"/>
</dbReference>
<keyword evidence="11 19" id="KW-0675">Receptor</keyword>
<dbReference type="Gene3D" id="1.20.1070.10">
    <property type="entry name" value="Rhodopsin 7-helix transmembrane proteins"/>
    <property type="match status" value="1"/>
</dbReference>
<evidence type="ECO:0000256" key="19">
    <source>
        <dbReference type="RuleBase" id="RU000688"/>
    </source>
</evidence>
<comment type="similarity">
    <text evidence="19">Belongs to the G-protein coupled receptor 1 family.</text>
</comment>
<evidence type="ECO:0000256" key="16">
    <source>
        <dbReference type="ARBA" id="ARBA00031897"/>
    </source>
</evidence>
<evidence type="ECO:0000259" key="21">
    <source>
        <dbReference type="PROSITE" id="PS50262"/>
    </source>
</evidence>
<dbReference type="GeneTree" id="ENSGT01140000282542"/>
<organism evidence="22 23">
    <name type="scientific">Leptobrachium leishanense</name>
    <name type="common">Leishan spiny toad</name>
    <dbReference type="NCBI Taxonomy" id="445787"/>
    <lineage>
        <taxon>Eukaryota</taxon>
        <taxon>Metazoa</taxon>
        <taxon>Chordata</taxon>
        <taxon>Craniata</taxon>
        <taxon>Vertebrata</taxon>
        <taxon>Euteleostomi</taxon>
        <taxon>Amphibia</taxon>
        <taxon>Batrachia</taxon>
        <taxon>Anura</taxon>
        <taxon>Pelobatoidea</taxon>
        <taxon>Megophryidae</taxon>
        <taxon>Leptobrachium</taxon>
    </lineage>
</organism>
<keyword evidence="14" id="KW-0449">Lipoprotein</keyword>
<evidence type="ECO:0000256" key="20">
    <source>
        <dbReference type="SAM" id="Phobius"/>
    </source>
</evidence>
<dbReference type="InterPro" id="IPR001168">
    <property type="entry name" value="ACTH_rcpt"/>
</dbReference>
<evidence type="ECO:0000256" key="6">
    <source>
        <dbReference type="ARBA" id="ARBA00022989"/>
    </source>
</evidence>
<feature type="transmembrane region" description="Helical" evidence="20">
    <location>
        <begin position="105"/>
        <end position="123"/>
    </location>
</feature>
<name>A0A8C5R3X4_9ANUR</name>
<evidence type="ECO:0000256" key="7">
    <source>
        <dbReference type="ARBA" id="ARBA00023040"/>
    </source>
</evidence>
<dbReference type="PRINTS" id="PR00520">
    <property type="entry name" value="ACTROPHINR"/>
</dbReference>
<feature type="transmembrane region" description="Helical" evidence="20">
    <location>
        <begin position="54"/>
        <end position="73"/>
    </location>
</feature>
<evidence type="ECO:0000256" key="13">
    <source>
        <dbReference type="ARBA" id="ARBA00023224"/>
    </source>
</evidence>
<dbReference type="AlphaFoldDB" id="A0A8C5R3X4"/>
<gene>
    <name evidence="22" type="primary">MC2R</name>
</gene>
<evidence type="ECO:0000256" key="12">
    <source>
        <dbReference type="ARBA" id="ARBA00023180"/>
    </source>
</evidence>
<comment type="subcellular location">
    <subcellularLocation>
        <location evidence="1">Cell membrane</location>
        <topology evidence="1">Multi-pass membrane protein</topology>
    </subcellularLocation>
</comment>
<evidence type="ECO:0000256" key="10">
    <source>
        <dbReference type="ARBA" id="ARBA00023157"/>
    </source>
</evidence>
<comment type="function">
    <text evidence="17">Hormone receptor primarily expressed in adrenal cortex that plays a key role in regulating adrenocortical function. Upon corticotropin (ACTH) binding, facilitates the release of adrenal glucocorticoids, including cortisol and corticosterone. In addition, MC2R is required for fetal and neonatal adrenal gland development. Mechanistically, activates adenylate cyclase (cAMP), the MAPK cascade as well as the cAMP-dependent protein kinase A pathway leading to steroidogenic factor 1/NR5A1-mediated transcriptional activation.</text>
</comment>
<keyword evidence="8 20" id="KW-0472">Membrane</keyword>
<dbReference type="InterPro" id="IPR017452">
    <property type="entry name" value="GPCR_Rhodpsn_7TM"/>
</dbReference>
<dbReference type="SUPFAM" id="SSF81321">
    <property type="entry name" value="Family A G protein-coupled receptor-like"/>
    <property type="match status" value="1"/>
</dbReference>
<feature type="transmembrane region" description="Helical" evidence="20">
    <location>
        <begin position="27"/>
        <end position="47"/>
    </location>
</feature>
<feature type="domain" description="G-protein coupled receptors family 1 profile" evidence="21">
    <location>
        <begin position="38"/>
        <end position="281"/>
    </location>
</feature>
<evidence type="ECO:0000256" key="4">
    <source>
        <dbReference type="ARBA" id="ARBA00022692"/>
    </source>
</evidence>
<sequence>IRHVNLNMTIPSENTTNCTFIIVPEEVYLTISTVGILENLLVLVAVVKNKNLHLPMYFFICSLAVSDMLGGFYKFLETVLIILANNGYLEKTGSFEKKMDDVMDWIFILCLLGSIFSLSAIAADRYITIFHALRYHNIVTLRKASVVLAGIWTFCGGFGIIIVTFSHNTAAITCFVVMFFLLLIFIVCLYIQMFLLAQSHAKKIASLSVQWNSVQQRVNMKGTITLIILIGVFIFCWSPLFLHLVLYIFCPQNPYCSCYISMLRIHATLIMCNSIIDPLIYAFRSPELRITFKKMLCCWIHN</sequence>
<keyword evidence="5" id="KW-0832">Ubl conjugation</keyword>
<keyword evidence="23" id="KW-1185">Reference proteome</keyword>
<keyword evidence="3" id="KW-1003">Cell membrane</keyword>
<evidence type="ECO:0000256" key="2">
    <source>
        <dbReference type="ARBA" id="ARBA00017113"/>
    </source>
</evidence>
<evidence type="ECO:0000256" key="11">
    <source>
        <dbReference type="ARBA" id="ARBA00023170"/>
    </source>
</evidence>
<dbReference type="OrthoDB" id="9894375at2759"/>
<dbReference type="PRINTS" id="PR00237">
    <property type="entry name" value="GPCRRHODOPSN"/>
</dbReference>
<proteinExistence type="inferred from homology"/>
<dbReference type="SMART" id="SM01381">
    <property type="entry name" value="7TM_GPCR_Srsx"/>
    <property type="match status" value="1"/>
</dbReference>
<evidence type="ECO:0000256" key="5">
    <source>
        <dbReference type="ARBA" id="ARBA00022843"/>
    </source>
</evidence>
<accession>A0A8C5R3X4</accession>
<comment type="subunit">
    <text evidence="18">Homodimer. Interacts with corticotropin (ACTH). Interacts with MRAP; this interaction targets MC2R to the plasma membrane. Interacts with MRAP2; competing with MRAP for binding to MC2R and impairing the binding of corticotropin (ACTH).</text>
</comment>
<evidence type="ECO:0000256" key="3">
    <source>
        <dbReference type="ARBA" id="ARBA00022475"/>
    </source>
</evidence>
<evidence type="ECO:0000313" key="22">
    <source>
        <dbReference type="Ensembl" id="ENSLLEP00000046361.1"/>
    </source>
</evidence>
<keyword evidence="4 19" id="KW-0812">Transmembrane</keyword>
<keyword evidence="10" id="KW-1015">Disulfide bond</keyword>
<dbReference type="PANTHER" id="PTHR22750">
    <property type="entry name" value="G-PROTEIN COUPLED RECEPTOR"/>
    <property type="match status" value="1"/>
</dbReference>
<evidence type="ECO:0000313" key="23">
    <source>
        <dbReference type="Proteomes" id="UP000694569"/>
    </source>
</evidence>
<keyword evidence="7 19" id="KW-0297">G-protein coupled receptor</keyword>
<dbReference type="PROSITE" id="PS50262">
    <property type="entry name" value="G_PROTEIN_RECEP_F1_2"/>
    <property type="match status" value="1"/>
</dbReference>
<keyword evidence="6 20" id="KW-1133">Transmembrane helix</keyword>
<evidence type="ECO:0000256" key="15">
    <source>
        <dbReference type="ARBA" id="ARBA00031493"/>
    </source>
</evidence>
<evidence type="ECO:0000256" key="1">
    <source>
        <dbReference type="ARBA" id="ARBA00004651"/>
    </source>
</evidence>